<name>A0ABD6C0Q4_9EURY</name>
<keyword evidence="1" id="KW-0472">Membrane</keyword>
<evidence type="ECO:0000313" key="3">
    <source>
        <dbReference type="EMBL" id="MFD1570484.1"/>
    </source>
</evidence>
<feature type="transmembrane region" description="Helical" evidence="1">
    <location>
        <begin position="6"/>
        <end position="24"/>
    </location>
</feature>
<keyword evidence="4" id="KW-1185">Reference proteome</keyword>
<evidence type="ECO:0000256" key="1">
    <source>
        <dbReference type="SAM" id="Phobius"/>
    </source>
</evidence>
<evidence type="ECO:0000259" key="2">
    <source>
        <dbReference type="Pfam" id="PF01882"/>
    </source>
</evidence>
<protein>
    <submittedName>
        <fullName evidence="3">DUF58 domain-containing protein</fullName>
    </submittedName>
</protein>
<accession>A0ABD6C0Q4</accession>
<dbReference type="InterPro" id="IPR002881">
    <property type="entry name" value="DUF58"/>
</dbReference>
<organism evidence="3 4">
    <name type="scientific">Halorubrum laminariae</name>
    <dbReference type="NCBI Taxonomy" id="1433523"/>
    <lineage>
        <taxon>Archaea</taxon>
        <taxon>Methanobacteriati</taxon>
        <taxon>Methanobacteriota</taxon>
        <taxon>Stenosarchaea group</taxon>
        <taxon>Halobacteria</taxon>
        <taxon>Halobacteriales</taxon>
        <taxon>Haloferacaceae</taxon>
        <taxon>Halorubrum</taxon>
    </lineage>
</organism>
<dbReference type="PANTHER" id="PTHR33608:SF6">
    <property type="entry name" value="BLL2464 PROTEIN"/>
    <property type="match status" value="1"/>
</dbReference>
<feature type="domain" description="DUF58" evidence="2">
    <location>
        <begin position="200"/>
        <end position="316"/>
    </location>
</feature>
<dbReference type="PANTHER" id="PTHR33608">
    <property type="entry name" value="BLL2464 PROTEIN"/>
    <property type="match status" value="1"/>
</dbReference>
<keyword evidence="1" id="KW-1133">Transmembrane helix</keyword>
<keyword evidence="1" id="KW-0812">Transmembrane</keyword>
<reference evidence="3 4" key="1">
    <citation type="journal article" date="2019" name="Int. J. Syst. Evol. Microbiol.">
        <title>The Global Catalogue of Microorganisms (GCM) 10K type strain sequencing project: providing services to taxonomists for standard genome sequencing and annotation.</title>
        <authorList>
            <consortium name="The Broad Institute Genomics Platform"/>
            <consortium name="The Broad Institute Genome Sequencing Center for Infectious Disease"/>
            <person name="Wu L."/>
            <person name="Ma J."/>
        </authorList>
    </citation>
    <scope>NUCLEOTIDE SEQUENCE [LARGE SCALE GENOMIC DNA]</scope>
    <source>
        <strain evidence="3 4">CGMCC 1.12689</strain>
    </source>
</reference>
<dbReference type="EMBL" id="JBHUDB010000003">
    <property type="protein sequence ID" value="MFD1570484.1"/>
    <property type="molecule type" value="Genomic_DNA"/>
</dbReference>
<proteinExistence type="predicted"/>
<dbReference type="RefSeq" id="WP_256419305.1">
    <property type="nucleotide sequence ID" value="NZ_JANHDL010000014.1"/>
</dbReference>
<evidence type="ECO:0000313" key="4">
    <source>
        <dbReference type="Proteomes" id="UP001597185"/>
    </source>
</evidence>
<sequence>MDVTERWWALAGSGGLLIVVGVLAEQLRFVFPAAGLGAWLLGVAVVSSESFTHSQQHTAIDYSIATENAFVETDTTVTLRVHRPPATAAVPLSVTIETPPGISIAAGEPTVSLPAGVTESETEVTVAFAVAGQFEFPPAMVTVSDPVGLYQTQYHYTATPQITVRPQSPTLHIGRGGEGLHSAYGQHRSDSPGPGVTTRELREYLPGDDFQQIDWNATARLSETYIRETEGETDRRTVLIVDHRGRMDGGEAGNTMLAYAREVASGIARAAADNGDPLGLRTVGNHGITHTVQPSMTPQTYARVEALLYDLTPTGDTTVPGTRSARQAGRLADRLAADDGQFATVVAPYVTDQTAYTHRLREDPLVNTVQQVGNEVSGDGLLVIVTSDAEPAKLREVVKMAIQSGGQILIFLTPECLFESSDLATLDDTYERYRTFEELRRTLDSHPRVTVLEIAPETRIQTVLAHRQEKPTQVR</sequence>
<gene>
    <name evidence="3" type="ORF">ACFR9T_07750</name>
</gene>
<comment type="caution">
    <text evidence="3">The sequence shown here is derived from an EMBL/GenBank/DDBJ whole genome shotgun (WGS) entry which is preliminary data.</text>
</comment>
<dbReference type="AlphaFoldDB" id="A0ABD6C0Q4"/>
<dbReference type="Proteomes" id="UP001597185">
    <property type="component" value="Unassembled WGS sequence"/>
</dbReference>
<dbReference type="Pfam" id="PF01882">
    <property type="entry name" value="DUF58"/>
    <property type="match status" value="1"/>
</dbReference>